<feature type="region of interest" description="Disordered" evidence="1">
    <location>
        <begin position="146"/>
        <end position="168"/>
    </location>
</feature>
<evidence type="ECO:0000313" key="3">
    <source>
        <dbReference type="Proteomes" id="UP001235939"/>
    </source>
</evidence>
<organism evidence="2 3">
    <name type="scientific">Cordylochernes scorpioides</name>
    <dbReference type="NCBI Taxonomy" id="51811"/>
    <lineage>
        <taxon>Eukaryota</taxon>
        <taxon>Metazoa</taxon>
        <taxon>Ecdysozoa</taxon>
        <taxon>Arthropoda</taxon>
        <taxon>Chelicerata</taxon>
        <taxon>Arachnida</taxon>
        <taxon>Pseudoscorpiones</taxon>
        <taxon>Cheliferoidea</taxon>
        <taxon>Chernetidae</taxon>
        <taxon>Cordylochernes</taxon>
    </lineage>
</organism>
<gene>
    <name evidence="2" type="ORF">LAZ67_1003452</name>
</gene>
<protein>
    <submittedName>
        <fullName evidence="2">Uncharacterized protein</fullName>
    </submittedName>
</protein>
<dbReference type="Proteomes" id="UP001235939">
    <property type="component" value="Chromosome 01"/>
</dbReference>
<reference evidence="2 3" key="1">
    <citation type="submission" date="2022-01" db="EMBL/GenBank/DDBJ databases">
        <title>A chromosomal length assembly of Cordylochernes scorpioides.</title>
        <authorList>
            <person name="Zeh D."/>
            <person name="Zeh J."/>
        </authorList>
    </citation>
    <scope>NUCLEOTIDE SEQUENCE [LARGE SCALE GENOMIC DNA]</scope>
    <source>
        <strain evidence="2">IN4F17</strain>
        <tissue evidence="2">Whole Body</tissue>
    </source>
</reference>
<keyword evidence="3" id="KW-1185">Reference proteome</keyword>
<accession>A0ABY6JWU9</accession>
<evidence type="ECO:0000256" key="1">
    <source>
        <dbReference type="SAM" id="MobiDB-lite"/>
    </source>
</evidence>
<name>A0ABY6JWU9_9ARAC</name>
<sequence length="168" mass="18949">MFTGTLLLQFQPLKSGQRNLNVVARCSKMTHVKDGHTVNYRKVDNIVLDDRRVKQCLGLFMRDPVDFVRRFVTMDGSTTTRQTTVEAAGGSRWFSAKESEADINLNFLISWMPKFAIRGLAGERKNHLSPGQRTCLQKFVGNGKTSGFEQEQRNQASALTRHTLSQLG</sequence>
<evidence type="ECO:0000313" key="2">
    <source>
        <dbReference type="EMBL" id="UYV61107.1"/>
    </source>
</evidence>
<proteinExistence type="predicted"/>
<dbReference type="EMBL" id="CP092863">
    <property type="protein sequence ID" value="UYV61107.1"/>
    <property type="molecule type" value="Genomic_DNA"/>
</dbReference>